<dbReference type="GO" id="GO:0016020">
    <property type="term" value="C:membrane"/>
    <property type="evidence" value="ECO:0007669"/>
    <property type="project" value="InterPro"/>
</dbReference>
<dbReference type="Gene3D" id="2.40.30.170">
    <property type="match status" value="1"/>
</dbReference>
<comment type="similarity">
    <text evidence="1">Belongs to the membrane fusion protein (MFP) (TC 8.A.1) family.</text>
</comment>
<evidence type="ECO:0000259" key="4">
    <source>
        <dbReference type="Pfam" id="PF25973"/>
    </source>
</evidence>
<dbReference type="GO" id="GO:0046914">
    <property type="term" value="F:transition metal ion binding"/>
    <property type="evidence" value="ECO:0007669"/>
    <property type="project" value="TreeGrafter"/>
</dbReference>
<dbReference type="SUPFAM" id="SSF111369">
    <property type="entry name" value="HlyD-like secretion proteins"/>
    <property type="match status" value="1"/>
</dbReference>
<feature type="signal peptide" evidence="3">
    <location>
        <begin position="1"/>
        <end position="26"/>
    </location>
</feature>
<dbReference type="EMBL" id="CP012900">
    <property type="protein sequence ID" value="ALJ27775.1"/>
    <property type="molecule type" value="Genomic_DNA"/>
</dbReference>
<sequence length="360" mass="36233" precursor="true">MSCRTRFLPALPFGLALLLASCTAVAAAAPAAIRMPAEQARALGVRNAAAVAATGIPLEHLPATVEPALERSAVVTAPYAGTVTRVLAVEGSQVAAGAPLARVQSRERMMLEADAGRAASEARLAARQARRDADLLAEGIVPAARAESSRALQEQTGATQAQFARALALAPAARGGLPGEYELRAPLAGRVLERKVAPGQALEAMAAAFVVADTSQLDVAIRAPAAARMRLAAGQVARIDGTDARGRITAVGSAVDGASQTVPVRARFEASSVLVPGQPVAVTLELPAPQGALALPRGALARVGRDSVVFAATAGGYRVVTVEVLGESATQVVVRGPLAAGTAVAVAGTSALKALLAAGE</sequence>
<dbReference type="PATRIC" id="fig|128780.6.peg.1384"/>
<dbReference type="PANTHER" id="PTHR30097">
    <property type="entry name" value="CATION EFFLUX SYSTEM PROTEIN CUSB"/>
    <property type="match status" value="1"/>
</dbReference>
<feature type="domain" description="CzcB-like barrel-sandwich hybrid" evidence="4">
    <location>
        <begin position="72"/>
        <end position="213"/>
    </location>
</feature>
<dbReference type="PANTHER" id="PTHR30097:SF4">
    <property type="entry name" value="SLR6042 PROTEIN"/>
    <property type="match status" value="1"/>
</dbReference>
<gene>
    <name evidence="5" type="primary">smmB</name>
    <name evidence="5" type="ORF">AOT14_13720</name>
</gene>
<dbReference type="Gene3D" id="2.40.50.100">
    <property type="match status" value="1"/>
</dbReference>
<keyword evidence="3" id="KW-0732">Signal</keyword>
<dbReference type="GO" id="GO:0060003">
    <property type="term" value="P:copper ion export"/>
    <property type="evidence" value="ECO:0007669"/>
    <property type="project" value="TreeGrafter"/>
</dbReference>
<dbReference type="InterPro" id="IPR006143">
    <property type="entry name" value="RND_pump_MFP"/>
</dbReference>
<reference evidence="5 6" key="1">
    <citation type="journal article" date="2015" name="Genome Announc.">
        <title>Complete Genome Sequencing of Stenotrophomonas acidaminiphila ZAC14D2_NAIMI4_2, a Multidrug-Resistant Strain Isolated from Sediments of a Polluted River in Mexico, Uncovers New Antibiotic Resistance Genes and a Novel Class-II Lasso Peptide Biosynthesis Gene Cluster.</title>
        <authorList>
            <person name="Vinuesa P."/>
            <person name="Ochoa-Sanchez L.E."/>
        </authorList>
    </citation>
    <scope>NUCLEOTIDE SEQUENCE [LARGE SCALE GENOMIC DNA]</scope>
    <source>
        <strain evidence="5 6">ZAC14D2_NAIMI4_2</strain>
    </source>
</reference>
<keyword evidence="6" id="KW-1185">Reference proteome</keyword>
<name>A0A0S1AY94_9GAMM</name>
<dbReference type="Proteomes" id="UP000061010">
    <property type="component" value="Chromosome"/>
</dbReference>
<dbReference type="Gene3D" id="2.40.420.20">
    <property type="match status" value="1"/>
</dbReference>
<dbReference type="GO" id="GO:0030288">
    <property type="term" value="C:outer membrane-bounded periplasmic space"/>
    <property type="evidence" value="ECO:0007669"/>
    <property type="project" value="TreeGrafter"/>
</dbReference>
<dbReference type="PROSITE" id="PS51257">
    <property type="entry name" value="PROKAR_LIPOPROTEIN"/>
    <property type="match status" value="1"/>
</dbReference>
<organism evidence="5 6">
    <name type="scientific">Stenotrophomonas acidaminiphila</name>
    <dbReference type="NCBI Taxonomy" id="128780"/>
    <lineage>
        <taxon>Bacteria</taxon>
        <taxon>Pseudomonadati</taxon>
        <taxon>Pseudomonadota</taxon>
        <taxon>Gammaproteobacteria</taxon>
        <taxon>Lysobacterales</taxon>
        <taxon>Lysobacteraceae</taxon>
        <taxon>Stenotrophomonas</taxon>
    </lineage>
</organism>
<dbReference type="AlphaFoldDB" id="A0A0S1AY94"/>
<evidence type="ECO:0000313" key="5">
    <source>
        <dbReference type="EMBL" id="ALJ27775.1"/>
    </source>
</evidence>
<evidence type="ECO:0000256" key="1">
    <source>
        <dbReference type="ARBA" id="ARBA00009477"/>
    </source>
</evidence>
<keyword evidence="2" id="KW-0813">Transport</keyword>
<dbReference type="RefSeq" id="WP_054664546.1">
    <property type="nucleotide sequence ID" value="NZ_CP043570.1"/>
</dbReference>
<proteinExistence type="inferred from homology"/>
<evidence type="ECO:0000256" key="3">
    <source>
        <dbReference type="SAM" id="SignalP"/>
    </source>
</evidence>
<dbReference type="InterPro" id="IPR058647">
    <property type="entry name" value="BSH_CzcB-like"/>
</dbReference>
<dbReference type="KEGG" id="sacz:AOT14_13720"/>
<protein>
    <submittedName>
        <fullName evidence="5">Cobalt-zinc-cadmium resistance protein</fullName>
    </submittedName>
</protein>
<dbReference type="OrthoDB" id="9806939at2"/>
<dbReference type="Pfam" id="PF25973">
    <property type="entry name" value="BSH_CzcB"/>
    <property type="match status" value="1"/>
</dbReference>
<dbReference type="GO" id="GO:0022857">
    <property type="term" value="F:transmembrane transporter activity"/>
    <property type="evidence" value="ECO:0007669"/>
    <property type="project" value="InterPro"/>
</dbReference>
<evidence type="ECO:0000256" key="2">
    <source>
        <dbReference type="ARBA" id="ARBA00022448"/>
    </source>
</evidence>
<dbReference type="GO" id="GO:0015679">
    <property type="term" value="P:plasma membrane copper ion transport"/>
    <property type="evidence" value="ECO:0007669"/>
    <property type="project" value="TreeGrafter"/>
</dbReference>
<feature type="chain" id="PRO_5006588375" evidence="3">
    <location>
        <begin position="27"/>
        <end position="360"/>
    </location>
</feature>
<dbReference type="InterPro" id="IPR051909">
    <property type="entry name" value="MFP_Cation_Efflux"/>
</dbReference>
<accession>A0A0S1AY94</accession>
<dbReference type="NCBIfam" id="TIGR01730">
    <property type="entry name" value="RND_mfp"/>
    <property type="match status" value="1"/>
</dbReference>
<evidence type="ECO:0000313" key="6">
    <source>
        <dbReference type="Proteomes" id="UP000061010"/>
    </source>
</evidence>